<protein>
    <submittedName>
        <fullName evidence="1">Uncharacterized protein</fullName>
    </submittedName>
</protein>
<evidence type="ECO:0000313" key="1">
    <source>
        <dbReference type="EMBL" id="MEF3083403.1"/>
    </source>
</evidence>
<dbReference type="Proteomes" id="UP001358324">
    <property type="component" value="Unassembled WGS sequence"/>
</dbReference>
<dbReference type="RefSeq" id="WP_332079138.1">
    <property type="nucleotide sequence ID" value="NZ_JAZHBM010000003.1"/>
</dbReference>
<proteinExistence type="predicted"/>
<sequence length="109" mass="12501">MPGASSARLEATGDDVPDTYNWLLDIPFWEASPMGRESKTFALEDFLARSNRPPDRAWAVHFKRWCRLRRADTLELYEARSIGRVHGVEMLIVTRYRANHTPSPGQSIN</sequence>
<dbReference type="EMBL" id="JAZHBM010000003">
    <property type="protein sequence ID" value="MEF3083403.1"/>
    <property type="molecule type" value="Genomic_DNA"/>
</dbReference>
<organism evidence="1 2">
    <name type="scientific">Luteimonas flava</name>
    <dbReference type="NCBI Taxonomy" id="3115822"/>
    <lineage>
        <taxon>Bacteria</taxon>
        <taxon>Pseudomonadati</taxon>
        <taxon>Pseudomonadota</taxon>
        <taxon>Gammaproteobacteria</taxon>
        <taxon>Lysobacterales</taxon>
        <taxon>Lysobacteraceae</taxon>
        <taxon>Luteimonas</taxon>
    </lineage>
</organism>
<accession>A0ABU7WHR9</accession>
<evidence type="ECO:0000313" key="2">
    <source>
        <dbReference type="Proteomes" id="UP001358324"/>
    </source>
</evidence>
<name>A0ABU7WHR9_9GAMM</name>
<gene>
    <name evidence="1" type="ORF">V3391_14410</name>
</gene>
<comment type="caution">
    <text evidence="1">The sequence shown here is derived from an EMBL/GenBank/DDBJ whole genome shotgun (WGS) entry which is preliminary data.</text>
</comment>
<reference evidence="1 2" key="1">
    <citation type="submission" date="2024-01" db="EMBL/GenBank/DDBJ databases">
        <title>Novel species of the genus Luteimonas isolated from rivers.</title>
        <authorList>
            <person name="Lu H."/>
        </authorList>
    </citation>
    <scope>NUCLEOTIDE SEQUENCE [LARGE SCALE GENOMIC DNA]</scope>
    <source>
        <strain evidence="1 2">SMYT11W</strain>
    </source>
</reference>
<keyword evidence="2" id="KW-1185">Reference proteome</keyword>